<name>A0A0D2NRS3_HYPSF</name>
<gene>
    <name evidence="2" type="ORF">HYPSUDRAFT_723217</name>
</gene>
<proteinExistence type="predicted"/>
<dbReference type="Proteomes" id="UP000054270">
    <property type="component" value="Unassembled WGS sequence"/>
</dbReference>
<dbReference type="AlphaFoldDB" id="A0A0D2NRS3"/>
<feature type="region of interest" description="Disordered" evidence="1">
    <location>
        <begin position="47"/>
        <end position="72"/>
    </location>
</feature>
<evidence type="ECO:0000313" key="2">
    <source>
        <dbReference type="EMBL" id="KJA21489.1"/>
    </source>
</evidence>
<accession>A0A0D2NRS3</accession>
<reference evidence="3" key="1">
    <citation type="submission" date="2014-04" db="EMBL/GenBank/DDBJ databases">
        <title>Evolutionary Origins and Diversification of the Mycorrhizal Mutualists.</title>
        <authorList>
            <consortium name="DOE Joint Genome Institute"/>
            <consortium name="Mycorrhizal Genomics Consortium"/>
            <person name="Kohler A."/>
            <person name="Kuo A."/>
            <person name="Nagy L.G."/>
            <person name="Floudas D."/>
            <person name="Copeland A."/>
            <person name="Barry K.W."/>
            <person name="Cichocki N."/>
            <person name="Veneault-Fourrey C."/>
            <person name="LaButti K."/>
            <person name="Lindquist E.A."/>
            <person name="Lipzen A."/>
            <person name="Lundell T."/>
            <person name="Morin E."/>
            <person name="Murat C."/>
            <person name="Riley R."/>
            <person name="Ohm R."/>
            <person name="Sun H."/>
            <person name="Tunlid A."/>
            <person name="Henrissat B."/>
            <person name="Grigoriev I.V."/>
            <person name="Hibbett D.S."/>
            <person name="Martin F."/>
        </authorList>
    </citation>
    <scope>NUCLEOTIDE SEQUENCE [LARGE SCALE GENOMIC DNA]</scope>
    <source>
        <strain evidence="3">FD-334 SS-4</strain>
    </source>
</reference>
<sequence>MATRPIPCSYSYSYSSCVLTYLSSSQCARALARASLAIAIASSRYRQRSPAKLKPRSTYVQGQGHAPHAPSHAFHRQIHARTFRPPKSIAHHIDARRSRSRCGRYPRAIPRIHTRSAFSHVPLSPLPPPAPTDLHHRPARAPPARRVRALCAFLPPHNPIHIYPARCQISCLFRPLVALRCITVPPAAYKRYYLSSCRCVL</sequence>
<evidence type="ECO:0000256" key="1">
    <source>
        <dbReference type="SAM" id="MobiDB-lite"/>
    </source>
</evidence>
<dbReference type="EMBL" id="KN817557">
    <property type="protein sequence ID" value="KJA21489.1"/>
    <property type="molecule type" value="Genomic_DNA"/>
</dbReference>
<protein>
    <submittedName>
        <fullName evidence="2">Uncharacterized protein</fullName>
    </submittedName>
</protein>
<keyword evidence="3" id="KW-1185">Reference proteome</keyword>
<evidence type="ECO:0000313" key="3">
    <source>
        <dbReference type="Proteomes" id="UP000054270"/>
    </source>
</evidence>
<organism evidence="2 3">
    <name type="scientific">Hypholoma sublateritium (strain FD-334 SS-4)</name>
    <dbReference type="NCBI Taxonomy" id="945553"/>
    <lineage>
        <taxon>Eukaryota</taxon>
        <taxon>Fungi</taxon>
        <taxon>Dikarya</taxon>
        <taxon>Basidiomycota</taxon>
        <taxon>Agaricomycotina</taxon>
        <taxon>Agaricomycetes</taxon>
        <taxon>Agaricomycetidae</taxon>
        <taxon>Agaricales</taxon>
        <taxon>Agaricineae</taxon>
        <taxon>Strophariaceae</taxon>
        <taxon>Hypholoma</taxon>
    </lineage>
</organism>